<evidence type="ECO:0000313" key="4">
    <source>
        <dbReference type="Proteomes" id="UP001479436"/>
    </source>
</evidence>
<evidence type="ECO:0000313" key="3">
    <source>
        <dbReference type="EMBL" id="KAK9670772.1"/>
    </source>
</evidence>
<reference evidence="3 4" key="1">
    <citation type="submission" date="2023-04" db="EMBL/GenBank/DDBJ databases">
        <title>Genome of Basidiobolus ranarum AG-B5.</title>
        <authorList>
            <person name="Stajich J.E."/>
            <person name="Carter-House D."/>
            <person name="Gryganskyi A."/>
        </authorList>
    </citation>
    <scope>NUCLEOTIDE SEQUENCE [LARGE SCALE GENOMIC DNA]</scope>
    <source>
        <strain evidence="3 4">AG-B5</strain>
    </source>
</reference>
<dbReference type="EMBL" id="JASJQH010010735">
    <property type="protein sequence ID" value="KAK9670772.1"/>
    <property type="molecule type" value="Genomic_DNA"/>
</dbReference>
<accession>A0ABR2VKA0</accession>
<feature type="region of interest" description="Disordered" evidence="1">
    <location>
        <begin position="127"/>
        <end position="156"/>
    </location>
</feature>
<gene>
    <name evidence="3" type="ORF">K7432_017496</name>
</gene>
<protein>
    <submittedName>
        <fullName evidence="3">Uncharacterized protein</fullName>
    </submittedName>
</protein>
<evidence type="ECO:0000256" key="1">
    <source>
        <dbReference type="SAM" id="MobiDB-lite"/>
    </source>
</evidence>
<keyword evidence="4" id="KW-1185">Reference proteome</keyword>
<keyword evidence="2" id="KW-0732">Signal</keyword>
<dbReference type="Proteomes" id="UP001479436">
    <property type="component" value="Unassembled WGS sequence"/>
</dbReference>
<feature type="chain" id="PRO_5046779355" evidence="2">
    <location>
        <begin position="19"/>
        <end position="193"/>
    </location>
</feature>
<proteinExistence type="predicted"/>
<feature type="signal peptide" evidence="2">
    <location>
        <begin position="1"/>
        <end position="18"/>
    </location>
</feature>
<comment type="caution">
    <text evidence="3">The sequence shown here is derived from an EMBL/GenBank/DDBJ whole genome shotgun (WGS) entry which is preliminary data.</text>
</comment>
<organism evidence="3 4">
    <name type="scientific">Basidiobolus ranarum</name>
    <dbReference type="NCBI Taxonomy" id="34480"/>
    <lineage>
        <taxon>Eukaryota</taxon>
        <taxon>Fungi</taxon>
        <taxon>Fungi incertae sedis</taxon>
        <taxon>Zoopagomycota</taxon>
        <taxon>Entomophthoromycotina</taxon>
        <taxon>Basidiobolomycetes</taxon>
        <taxon>Basidiobolales</taxon>
        <taxon>Basidiobolaceae</taxon>
        <taxon>Basidiobolus</taxon>
    </lineage>
</organism>
<name>A0ABR2VKA0_9FUNG</name>
<feature type="compositionally biased region" description="Low complexity" evidence="1">
    <location>
        <begin position="131"/>
        <end position="156"/>
    </location>
</feature>
<evidence type="ECO:0000256" key="2">
    <source>
        <dbReference type="SAM" id="SignalP"/>
    </source>
</evidence>
<sequence>MFLKKIIIIWAVIQICLTEKGDNLKCPTTKLNVEIITLPNTTKSVKITDPDFAQNVDAKIIKTECTDEKFNNQTSIANNVKFNNDSVAMIDTYVFCNHNCKENVTKFVIQQEELMKLLDVPIEGTNVKTGSPANSGNPTPSSTSSISNSSETPKPSQLITVNKKNIRIISNNANTYNNYGFIAIICIIHCLIF</sequence>